<feature type="non-terminal residue" evidence="3">
    <location>
        <position position="636"/>
    </location>
</feature>
<protein>
    <recommendedName>
        <fullName evidence="2">Nephrocystin 3-like N-terminal domain-containing protein</fullName>
    </recommendedName>
</protein>
<dbReference type="SUPFAM" id="SSF52540">
    <property type="entry name" value="P-loop containing nucleoside triphosphate hydrolases"/>
    <property type="match status" value="1"/>
</dbReference>
<reference evidence="3 4" key="1">
    <citation type="submission" date="2018-10" db="EMBL/GenBank/DDBJ databases">
        <title>Fifty Aureobasidium pullulans genomes reveal a recombining polyextremotolerant generalist.</title>
        <authorList>
            <person name="Gostincar C."/>
            <person name="Turk M."/>
            <person name="Zajc J."/>
            <person name="Gunde-Cimerman N."/>
        </authorList>
    </citation>
    <scope>NUCLEOTIDE SEQUENCE [LARGE SCALE GENOMIC DNA]</scope>
    <source>
        <strain evidence="3 4">EXF-3844</strain>
    </source>
</reference>
<dbReference type="AlphaFoldDB" id="A0A4S9U6Z3"/>
<evidence type="ECO:0000313" key="4">
    <source>
        <dbReference type="Proteomes" id="UP000310121"/>
    </source>
</evidence>
<evidence type="ECO:0000313" key="3">
    <source>
        <dbReference type="EMBL" id="THZ33879.1"/>
    </source>
</evidence>
<gene>
    <name evidence="3" type="ORF">D6C90_08037</name>
</gene>
<comment type="caution">
    <text evidence="3">The sequence shown here is derived from an EMBL/GenBank/DDBJ whole genome shotgun (WGS) entry which is preliminary data.</text>
</comment>
<keyword evidence="1" id="KW-0677">Repeat</keyword>
<feature type="domain" description="Nephrocystin 3-like N-terminal" evidence="2">
    <location>
        <begin position="208"/>
        <end position="368"/>
    </location>
</feature>
<proteinExistence type="predicted"/>
<accession>A0A4S9U6Z3</accession>
<dbReference type="InterPro" id="IPR027417">
    <property type="entry name" value="P-loop_NTPase"/>
</dbReference>
<sequence>MDLGTAVGVISLGIQVLEGIVDYYGAYKDYGDDIASLCTSSVALLQTLQYLQVQLDRKGSTPDDFRAHILASVYQCNDGLQRLRKKLNKIKAEPMPADGNLLKNIQRQATDQLRKATYPFKCSTLAKLRETVQDLRDNLSLALQALDLNVAGQTARTLAKIDLRVDEVIDRLDALNSCILDDALKRWLSPMNPDTYLQANLKQWSPQSGDWLLQGKAFEYWIQAPGSIWLTGLPGCGKSVMCAAAIALTQQRRMASRNTLLAYHFHSFSDAETWTLGAVLRNILHQLASQSDSVCNDLTTLFKTYGSGSRRPTDSELAGLLKATLSYGAETYIFLDALDESDEKFELVELLESLQSQSQNLHLFLTSRRLVALIDAIESGKYYEISMERGAVNQDIERYVQHQLLSDSTLRKFSSALQVKIQVRLSSANGMFRWAALQLHGLKNPRLTRMGDHIIERQLDNLPKTLEGTYDLCFARRPLTLPEVVDALAIDFEDPDQGPFDPSYRVKDPMAVLDYCPGLITLMQKRRVNAPRWRDNPVIALAHFSVDQYLRPKPNEWRFGGLTAAHALIACTCLRYLLYFDSLDNYSKTIMREYSFLYFAARNSPYHLKLSGYDEKAMDLAWRLVNTEKALRICYQ</sequence>
<dbReference type="InterPro" id="IPR056884">
    <property type="entry name" value="NPHP3-like_N"/>
</dbReference>
<dbReference type="Pfam" id="PF24883">
    <property type="entry name" value="NPHP3_N"/>
    <property type="match status" value="1"/>
</dbReference>
<dbReference type="EMBL" id="QZBN01001044">
    <property type="protein sequence ID" value="THZ33879.1"/>
    <property type="molecule type" value="Genomic_DNA"/>
</dbReference>
<name>A0A4S9U6Z3_AURPU</name>
<dbReference type="PANTHER" id="PTHR10039">
    <property type="entry name" value="AMELOGENIN"/>
    <property type="match status" value="1"/>
</dbReference>
<evidence type="ECO:0000256" key="1">
    <source>
        <dbReference type="ARBA" id="ARBA00022737"/>
    </source>
</evidence>
<dbReference type="Gene3D" id="3.40.50.300">
    <property type="entry name" value="P-loop containing nucleotide triphosphate hydrolases"/>
    <property type="match status" value="1"/>
</dbReference>
<organism evidence="3 4">
    <name type="scientific">Aureobasidium pullulans</name>
    <name type="common">Black yeast</name>
    <name type="synonym">Pullularia pullulans</name>
    <dbReference type="NCBI Taxonomy" id="5580"/>
    <lineage>
        <taxon>Eukaryota</taxon>
        <taxon>Fungi</taxon>
        <taxon>Dikarya</taxon>
        <taxon>Ascomycota</taxon>
        <taxon>Pezizomycotina</taxon>
        <taxon>Dothideomycetes</taxon>
        <taxon>Dothideomycetidae</taxon>
        <taxon>Dothideales</taxon>
        <taxon>Saccotheciaceae</taxon>
        <taxon>Aureobasidium</taxon>
    </lineage>
</organism>
<evidence type="ECO:0000259" key="2">
    <source>
        <dbReference type="Pfam" id="PF24883"/>
    </source>
</evidence>
<dbReference type="Proteomes" id="UP000310121">
    <property type="component" value="Unassembled WGS sequence"/>
</dbReference>
<dbReference type="PANTHER" id="PTHR10039:SF16">
    <property type="entry name" value="GPI INOSITOL-DEACYLASE"/>
    <property type="match status" value="1"/>
</dbReference>